<protein>
    <recommendedName>
        <fullName evidence="3">Antibiotic biosynthesis monooxygenase</fullName>
    </recommendedName>
</protein>
<dbReference type="OrthoDB" id="7210869at2"/>
<keyword evidence="2" id="KW-1185">Reference proteome</keyword>
<dbReference type="AlphaFoldDB" id="A0A2W7BW27"/>
<dbReference type="Proteomes" id="UP000248616">
    <property type="component" value="Unassembled WGS sequence"/>
</dbReference>
<organism evidence="1 2">
    <name type="scientific">Mesorhizobium kowhaii</name>
    <dbReference type="NCBI Taxonomy" id="1300272"/>
    <lineage>
        <taxon>Bacteria</taxon>
        <taxon>Pseudomonadati</taxon>
        <taxon>Pseudomonadota</taxon>
        <taxon>Alphaproteobacteria</taxon>
        <taxon>Hyphomicrobiales</taxon>
        <taxon>Phyllobacteriaceae</taxon>
        <taxon>Mesorhizobium</taxon>
    </lineage>
</organism>
<comment type="caution">
    <text evidence="1">The sequence shown here is derived from an EMBL/GenBank/DDBJ whole genome shotgun (WGS) entry which is preliminary data.</text>
</comment>
<name>A0A2W7BW27_9HYPH</name>
<proteinExistence type="predicted"/>
<gene>
    <name evidence="1" type="ORF">B5V02_28490</name>
</gene>
<reference evidence="2" key="1">
    <citation type="submission" date="2017-03" db="EMBL/GenBank/DDBJ databases">
        <authorList>
            <person name="Safronova V.I."/>
            <person name="Sazanova A.L."/>
            <person name="Chirak E.R."/>
        </authorList>
    </citation>
    <scope>NUCLEOTIDE SEQUENCE [LARGE SCALE GENOMIC DNA]</scope>
    <source>
        <strain evidence="2">Ach-343</strain>
    </source>
</reference>
<accession>A0A2W7BW27</accession>
<evidence type="ECO:0000313" key="1">
    <source>
        <dbReference type="EMBL" id="PZV35020.1"/>
    </source>
</evidence>
<sequence>MVEQVILRRWCGTVRTQMAAEYSRYVAGTGGDELSATKGNLGHQITLRDLGDGVTEICALSWWTDMEAVKAYAGEQPERAHYYPEDDHYLINKLELVEHHVVVYGNLVSP</sequence>
<evidence type="ECO:0008006" key="3">
    <source>
        <dbReference type="Google" id="ProtNLM"/>
    </source>
</evidence>
<dbReference type="EMBL" id="MZXV01000062">
    <property type="protein sequence ID" value="PZV35020.1"/>
    <property type="molecule type" value="Genomic_DNA"/>
</dbReference>
<evidence type="ECO:0000313" key="2">
    <source>
        <dbReference type="Proteomes" id="UP000248616"/>
    </source>
</evidence>